<dbReference type="Pfam" id="PF16363">
    <property type="entry name" value="GDP_Man_Dehyd"/>
    <property type="match status" value="1"/>
</dbReference>
<dbReference type="Gene3D" id="3.40.50.720">
    <property type="entry name" value="NAD(P)-binding Rossmann-like Domain"/>
    <property type="match status" value="1"/>
</dbReference>
<name>A0A921DSN8_9BACT</name>
<gene>
    <name evidence="2" type="ORF">K8W16_11955</name>
</gene>
<dbReference type="Proteomes" id="UP000698963">
    <property type="component" value="Unassembled WGS sequence"/>
</dbReference>
<dbReference type="Gene3D" id="3.90.25.10">
    <property type="entry name" value="UDP-galactose 4-epimerase, domain 1"/>
    <property type="match status" value="1"/>
</dbReference>
<comment type="caution">
    <text evidence="2">The sequence shown here is derived from an EMBL/GenBank/DDBJ whole genome shotgun (WGS) entry which is preliminary data.</text>
</comment>
<dbReference type="EC" id="4.2.1.47" evidence="2"/>
<dbReference type="GO" id="GO:0008446">
    <property type="term" value="F:GDP-mannose 4,6-dehydratase activity"/>
    <property type="evidence" value="ECO:0007669"/>
    <property type="project" value="UniProtKB-EC"/>
</dbReference>
<dbReference type="EMBL" id="DYZA01000245">
    <property type="protein sequence ID" value="HJD98343.1"/>
    <property type="molecule type" value="Genomic_DNA"/>
</dbReference>
<sequence>MKKYLITGIGGFVGRYFWEYLLEHEPEAQVLGLDMMQVAPWTHPSFRYSQLNLMDAPALRGIIATYQPDYIVHLASISSVGQSWKAPAACFTNNTTIFLNLVEAVRAECPSARLLSIGSSEEYGNYPPEAMPLREEYELRPCNPYAVARVAQEMLSRLYAESYGLNIMMTRSFNHIGPRQKDVFVVPSFVKQLVEIKKNGGKGTMRVGNIDIIRDFLDVRDVVDAYYRILTQGTPGEVYNVCSGQGIRLGDIIAKVA</sequence>
<protein>
    <submittedName>
        <fullName evidence="2">GDP-mannose 4,6-dehydratase</fullName>
        <ecNumber evidence="2">4.2.1.47</ecNumber>
    </submittedName>
</protein>
<dbReference type="SUPFAM" id="SSF51735">
    <property type="entry name" value="NAD(P)-binding Rossmann-fold domains"/>
    <property type="match status" value="1"/>
</dbReference>
<evidence type="ECO:0000313" key="2">
    <source>
        <dbReference type="EMBL" id="HJD98343.1"/>
    </source>
</evidence>
<dbReference type="InterPro" id="IPR016040">
    <property type="entry name" value="NAD(P)-bd_dom"/>
</dbReference>
<organism evidence="2 3">
    <name type="scientific">Mailhella massiliensis</name>
    <dbReference type="NCBI Taxonomy" id="1903261"/>
    <lineage>
        <taxon>Bacteria</taxon>
        <taxon>Pseudomonadati</taxon>
        <taxon>Thermodesulfobacteriota</taxon>
        <taxon>Desulfovibrionia</taxon>
        <taxon>Desulfovibrionales</taxon>
        <taxon>Desulfovibrionaceae</taxon>
        <taxon>Mailhella</taxon>
    </lineage>
</organism>
<accession>A0A921DSN8</accession>
<evidence type="ECO:0000313" key="3">
    <source>
        <dbReference type="Proteomes" id="UP000698963"/>
    </source>
</evidence>
<reference evidence="2" key="2">
    <citation type="submission" date="2021-09" db="EMBL/GenBank/DDBJ databases">
        <authorList>
            <person name="Gilroy R."/>
        </authorList>
    </citation>
    <scope>NUCLEOTIDE SEQUENCE</scope>
    <source>
        <strain evidence="2">ChiGjej2B2-19336</strain>
    </source>
</reference>
<dbReference type="AlphaFoldDB" id="A0A921DSN8"/>
<dbReference type="InterPro" id="IPR036291">
    <property type="entry name" value="NAD(P)-bd_dom_sf"/>
</dbReference>
<feature type="non-terminal residue" evidence="2">
    <location>
        <position position="257"/>
    </location>
</feature>
<reference evidence="2" key="1">
    <citation type="journal article" date="2021" name="PeerJ">
        <title>Extensive microbial diversity within the chicken gut microbiome revealed by metagenomics and culture.</title>
        <authorList>
            <person name="Gilroy R."/>
            <person name="Ravi A."/>
            <person name="Getino M."/>
            <person name="Pursley I."/>
            <person name="Horton D.L."/>
            <person name="Alikhan N.F."/>
            <person name="Baker D."/>
            <person name="Gharbi K."/>
            <person name="Hall N."/>
            <person name="Watson M."/>
            <person name="Adriaenssens E.M."/>
            <person name="Foster-Nyarko E."/>
            <person name="Jarju S."/>
            <person name="Secka A."/>
            <person name="Antonio M."/>
            <person name="Oren A."/>
            <person name="Chaudhuri R.R."/>
            <person name="La Ragione R."/>
            <person name="Hildebrand F."/>
            <person name="Pallen M.J."/>
        </authorList>
    </citation>
    <scope>NUCLEOTIDE SEQUENCE</scope>
    <source>
        <strain evidence="2">ChiGjej2B2-19336</strain>
    </source>
</reference>
<dbReference type="PANTHER" id="PTHR43000">
    <property type="entry name" value="DTDP-D-GLUCOSE 4,6-DEHYDRATASE-RELATED"/>
    <property type="match status" value="1"/>
</dbReference>
<feature type="domain" description="NAD(P)-binding" evidence="1">
    <location>
        <begin position="5"/>
        <end position="254"/>
    </location>
</feature>
<dbReference type="RefSeq" id="WP_304124146.1">
    <property type="nucleotide sequence ID" value="NZ_DYZA01000245.1"/>
</dbReference>
<proteinExistence type="predicted"/>
<keyword evidence="2" id="KW-0456">Lyase</keyword>
<evidence type="ECO:0000259" key="1">
    <source>
        <dbReference type="Pfam" id="PF16363"/>
    </source>
</evidence>